<evidence type="ECO:0000313" key="1">
    <source>
        <dbReference type="EMBL" id="GAF89807.1"/>
    </source>
</evidence>
<proteinExistence type="predicted"/>
<dbReference type="EMBL" id="BARS01012753">
    <property type="protein sequence ID" value="GAF89807.1"/>
    <property type="molecule type" value="Genomic_DNA"/>
</dbReference>
<sequence length="33" mass="3763">MLRRAAFDPVNITILYDNRSGREGMKTGWGFSC</sequence>
<gene>
    <name evidence="1" type="ORF">S01H1_22550</name>
</gene>
<organism evidence="1">
    <name type="scientific">marine sediment metagenome</name>
    <dbReference type="NCBI Taxonomy" id="412755"/>
    <lineage>
        <taxon>unclassified sequences</taxon>
        <taxon>metagenomes</taxon>
        <taxon>ecological metagenomes</taxon>
    </lineage>
</organism>
<dbReference type="AlphaFoldDB" id="X0TNT9"/>
<protein>
    <submittedName>
        <fullName evidence="1">Uncharacterized protein</fullName>
    </submittedName>
</protein>
<comment type="caution">
    <text evidence="1">The sequence shown here is derived from an EMBL/GenBank/DDBJ whole genome shotgun (WGS) entry which is preliminary data.</text>
</comment>
<reference evidence="1" key="1">
    <citation type="journal article" date="2014" name="Front. Microbiol.">
        <title>High frequency of phylogenetically diverse reductive dehalogenase-homologous genes in deep subseafloor sedimentary metagenomes.</title>
        <authorList>
            <person name="Kawai M."/>
            <person name="Futagami T."/>
            <person name="Toyoda A."/>
            <person name="Takaki Y."/>
            <person name="Nishi S."/>
            <person name="Hori S."/>
            <person name="Arai W."/>
            <person name="Tsubouchi T."/>
            <person name="Morono Y."/>
            <person name="Uchiyama I."/>
            <person name="Ito T."/>
            <person name="Fujiyama A."/>
            <person name="Inagaki F."/>
            <person name="Takami H."/>
        </authorList>
    </citation>
    <scope>NUCLEOTIDE SEQUENCE</scope>
    <source>
        <strain evidence="1">Expedition CK06-06</strain>
    </source>
</reference>
<name>X0TNT9_9ZZZZ</name>
<feature type="non-terminal residue" evidence="1">
    <location>
        <position position="33"/>
    </location>
</feature>
<accession>X0TNT9</accession>